<dbReference type="EMBL" id="VXIV02000627">
    <property type="protein sequence ID" value="KAF6037092.1"/>
    <property type="molecule type" value="Genomic_DNA"/>
</dbReference>
<dbReference type="SMART" id="SM00717">
    <property type="entry name" value="SANT"/>
    <property type="match status" value="1"/>
</dbReference>
<feature type="region of interest" description="Disordered" evidence="1">
    <location>
        <begin position="88"/>
        <end position="151"/>
    </location>
</feature>
<name>A0A7J7JL74_BUGNE</name>
<keyword evidence="5" id="KW-1185">Reference proteome</keyword>
<dbReference type="GO" id="GO:0071339">
    <property type="term" value="C:MLL1 complex"/>
    <property type="evidence" value="ECO:0007669"/>
    <property type="project" value="TreeGrafter"/>
</dbReference>
<feature type="domain" description="Myb-like" evidence="2">
    <location>
        <begin position="36"/>
        <end position="84"/>
    </location>
</feature>
<dbReference type="CDD" id="cd00167">
    <property type="entry name" value="SANT"/>
    <property type="match status" value="1"/>
</dbReference>
<dbReference type="PANTHER" id="PTHR21397">
    <property type="entry name" value="CHROMATIN COMPLEXES SUBUNIT BAP18-RELATED"/>
    <property type="match status" value="1"/>
</dbReference>
<accession>A0A7J7JL74</accession>
<sequence>MATSQKVAEIFLAAGDAFRNLGSLTMQLHPNPDGQPTSKWSAAEIEALHSAVKSFGSDISSIAERMKHRTVSQVKEKLKAELIFASKEDEPARKKLKTEPTSTPPAGKADKLKSGDDTMSDVDSVTTYPELQVDEDVSSEEEEDDGSEVDV</sequence>
<dbReference type="Pfam" id="PF00249">
    <property type="entry name" value="Myb_DNA-binding"/>
    <property type="match status" value="1"/>
</dbReference>
<evidence type="ECO:0000313" key="4">
    <source>
        <dbReference type="EMBL" id="KAF6037092.1"/>
    </source>
</evidence>
<evidence type="ECO:0000313" key="3">
    <source>
        <dbReference type="EMBL" id="KAF6027010.1"/>
    </source>
</evidence>
<dbReference type="AlphaFoldDB" id="A0A7J7JL74"/>
<reference evidence="3 5" key="1">
    <citation type="submission" date="2019-09" db="EMBL/GenBank/DDBJ databases">
        <authorList>
            <person name="Raiko M."/>
            <person name="Komissarov A."/>
            <person name="Rhodes A."/>
            <person name="Kliver S."/>
            <person name="Lim-Fong G."/>
            <person name="Kwan J."/>
            <person name="O'Brien S.J."/>
            <person name="Lopez J.V."/>
        </authorList>
    </citation>
    <scope>NUCLEOTIDE SEQUENCE [LARGE SCALE GENOMIC DNA]</scope>
    <source>
        <strain evidence="3">Kwan_BN1</strain>
    </source>
</reference>
<dbReference type="PANTHER" id="PTHR21397:SF2">
    <property type="entry name" value="CHROMATIN COMPLEXES SUBUNIT BAP18"/>
    <property type="match status" value="1"/>
</dbReference>
<evidence type="ECO:0000256" key="1">
    <source>
        <dbReference type="SAM" id="MobiDB-lite"/>
    </source>
</evidence>
<dbReference type="InterPro" id="IPR001005">
    <property type="entry name" value="SANT/Myb"/>
</dbReference>
<organism evidence="3 5">
    <name type="scientific">Bugula neritina</name>
    <name type="common">Brown bryozoan</name>
    <name type="synonym">Sertularia neritina</name>
    <dbReference type="NCBI Taxonomy" id="10212"/>
    <lineage>
        <taxon>Eukaryota</taxon>
        <taxon>Metazoa</taxon>
        <taxon>Spiralia</taxon>
        <taxon>Lophotrochozoa</taxon>
        <taxon>Bryozoa</taxon>
        <taxon>Gymnolaemata</taxon>
        <taxon>Cheilostomatida</taxon>
        <taxon>Flustrina</taxon>
        <taxon>Buguloidea</taxon>
        <taxon>Bugulidae</taxon>
        <taxon>Bugula</taxon>
    </lineage>
</organism>
<dbReference type="Gene3D" id="1.10.10.60">
    <property type="entry name" value="Homeodomain-like"/>
    <property type="match status" value="1"/>
</dbReference>
<dbReference type="InterPro" id="IPR009057">
    <property type="entry name" value="Homeodomain-like_sf"/>
</dbReference>
<dbReference type="GO" id="GO:0016589">
    <property type="term" value="C:NURF complex"/>
    <property type="evidence" value="ECO:0007669"/>
    <property type="project" value="TreeGrafter"/>
</dbReference>
<evidence type="ECO:0000313" key="5">
    <source>
        <dbReference type="Proteomes" id="UP000593567"/>
    </source>
</evidence>
<dbReference type="Proteomes" id="UP000593567">
    <property type="component" value="Unassembled WGS sequence"/>
</dbReference>
<dbReference type="OrthoDB" id="10021571at2759"/>
<evidence type="ECO:0000259" key="2">
    <source>
        <dbReference type="SMART" id="SM00717"/>
    </source>
</evidence>
<dbReference type="EMBL" id="VXIV02002164">
    <property type="protein sequence ID" value="KAF6027010.1"/>
    <property type="molecule type" value="Genomic_DNA"/>
</dbReference>
<gene>
    <name evidence="4" type="ORF">EB796_004600</name>
    <name evidence="3" type="ORF">EB796_014693</name>
</gene>
<protein>
    <recommendedName>
        <fullName evidence="2">Myb-like domain-containing protein</fullName>
    </recommendedName>
</protein>
<proteinExistence type="predicted"/>
<comment type="caution">
    <text evidence="3">The sequence shown here is derived from an EMBL/GenBank/DDBJ whole genome shotgun (WGS) entry which is preliminary data.</text>
</comment>
<dbReference type="SUPFAM" id="SSF46689">
    <property type="entry name" value="Homeodomain-like"/>
    <property type="match status" value="1"/>
</dbReference>
<reference evidence="3 5" key="2">
    <citation type="submission" date="2020-06" db="EMBL/GenBank/DDBJ databases">
        <title>Draft genome of Bugula neritina, a colonial animal packing powerful symbionts and potential medicines.</title>
        <authorList>
            <person name="Rayko M."/>
        </authorList>
    </citation>
    <scope>NUCLEOTIDE SEQUENCE [LARGE SCALE GENOMIC DNA]</scope>
    <source>
        <strain evidence="3">Kwan_BN1</strain>
    </source>
</reference>
<feature type="compositionally biased region" description="Acidic residues" evidence="1">
    <location>
        <begin position="132"/>
        <end position="151"/>
    </location>
</feature>